<dbReference type="Proteomes" id="UP001150569">
    <property type="component" value="Unassembled WGS sequence"/>
</dbReference>
<dbReference type="AlphaFoldDB" id="A0A9W8AM34"/>
<evidence type="ECO:0000313" key="2">
    <source>
        <dbReference type="EMBL" id="KAJ1929849.1"/>
    </source>
</evidence>
<comment type="caution">
    <text evidence="2">The sequence shown here is derived from an EMBL/GenBank/DDBJ whole genome shotgun (WGS) entry which is preliminary data.</text>
</comment>
<evidence type="ECO:0000256" key="1">
    <source>
        <dbReference type="SAM" id="SignalP"/>
    </source>
</evidence>
<accession>A0A9W8AM34</accession>
<dbReference type="EMBL" id="JANBPT010000022">
    <property type="protein sequence ID" value="KAJ1929849.1"/>
    <property type="molecule type" value="Genomic_DNA"/>
</dbReference>
<reference evidence="2" key="1">
    <citation type="submission" date="2022-07" db="EMBL/GenBank/DDBJ databases">
        <title>Phylogenomic reconstructions and comparative analyses of Kickxellomycotina fungi.</title>
        <authorList>
            <person name="Reynolds N.K."/>
            <person name="Stajich J.E."/>
            <person name="Barry K."/>
            <person name="Grigoriev I.V."/>
            <person name="Crous P."/>
            <person name="Smith M.E."/>
        </authorList>
    </citation>
    <scope>NUCLEOTIDE SEQUENCE</scope>
    <source>
        <strain evidence="2">RSA 861</strain>
    </source>
</reference>
<sequence>MKFTLTAAVALCFSMALINPSAASAGSAAAERSASLPTLSKRSLLAKAGIGAGVGLLAVAGYHAGQAVADRFHKSDELTEEIKTTEE</sequence>
<feature type="chain" id="PRO_5040817781" evidence="1">
    <location>
        <begin position="24"/>
        <end position="87"/>
    </location>
</feature>
<protein>
    <submittedName>
        <fullName evidence="2">Uncharacterized protein</fullName>
    </submittedName>
</protein>
<organism evidence="2 3">
    <name type="scientific">Tieghemiomyces parasiticus</name>
    <dbReference type="NCBI Taxonomy" id="78921"/>
    <lineage>
        <taxon>Eukaryota</taxon>
        <taxon>Fungi</taxon>
        <taxon>Fungi incertae sedis</taxon>
        <taxon>Zoopagomycota</taxon>
        <taxon>Kickxellomycotina</taxon>
        <taxon>Dimargaritomycetes</taxon>
        <taxon>Dimargaritales</taxon>
        <taxon>Dimargaritaceae</taxon>
        <taxon>Tieghemiomyces</taxon>
    </lineage>
</organism>
<keyword evidence="1" id="KW-0732">Signal</keyword>
<feature type="signal peptide" evidence="1">
    <location>
        <begin position="1"/>
        <end position="23"/>
    </location>
</feature>
<gene>
    <name evidence="2" type="ORF">IWQ60_000810</name>
</gene>
<keyword evidence="3" id="KW-1185">Reference proteome</keyword>
<name>A0A9W8AM34_9FUNG</name>
<proteinExistence type="predicted"/>
<evidence type="ECO:0000313" key="3">
    <source>
        <dbReference type="Proteomes" id="UP001150569"/>
    </source>
</evidence>